<proteinExistence type="inferred from homology"/>
<dbReference type="InterPro" id="IPR042070">
    <property type="entry name" value="PucR_C-HTH_sf"/>
</dbReference>
<evidence type="ECO:0000259" key="3">
    <source>
        <dbReference type="Pfam" id="PF17853"/>
    </source>
</evidence>
<dbReference type="InterPro" id="IPR041522">
    <property type="entry name" value="CdaR_GGDEF"/>
</dbReference>
<protein>
    <submittedName>
        <fullName evidence="4">PucR family transcriptional regulator</fullName>
    </submittedName>
</protein>
<gene>
    <name evidence="4" type="ORF">ACFSL4_26820</name>
</gene>
<feature type="domain" description="CdaR GGDEF-like" evidence="3">
    <location>
        <begin position="118"/>
        <end position="237"/>
    </location>
</feature>
<keyword evidence="5" id="KW-1185">Reference proteome</keyword>
<evidence type="ECO:0000259" key="2">
    <source>
        <dbReference type="Pfam" id="PF13556"/>
    </source>
</evidence>
<dbReference type="InterPro" id="IPR051448">
    <property type="entry name" value="CdaR-like_regulators"/>
</dbReference>
<organism evidence="4 5">
    <name type="scientific">Streptomyces caeni</name>
    <dbReference type="NCBI Taxonomy" id="2307231"/>
    <lineage>
        <taxon>Bacteria</taxon>
        <taxon>Bacillati</taxon>
        <taxon>Actinomycetota</taxon>
        <taxon>Actinomycetes</taxon>
        <taxon>Kitasatosporales</taxon>
        <taxon>Streptomycetaceae</taxon>
        <taxon>Streptomyces</taxon>
    </lineage>
</organism>
<sequence>MRQTLVDQFAAISRDKRRLREEEAGRLRACASAAAERGLALRVLVAECLGAVCGAWPEMPGARQARDRAELESVAAAVMQAVGEAAVALTEGYETAQRAAIRREEAARREFVDALLEGDSDLGRLAERAEHFGLHLVGPHTVAVARATGHTFGAGGPAVRYVEEAMTARFRARDVLITTKEGLLVCVAPASRAEAPGWFAEQVASAVGAPYRVAVSRPRPGPSGIVHSYQEVRGILDVAGRLALPTPLVDASDLLVFQVLGRDRAAITDLVATVLGGLEDARGGPQPLIDTLTSYFASGCVNTLTARRLRLSVRTVTYRLARVRELTGYNPCDPAHRYTLQTAVLGARLLDWPATALQTAD</sequence>
<dbReference type="Gene3D" id="1.10.10.2840">
    <property type="entry name" value="PucR C-terminal helix-turn-helix domain"/>
    <property type="match status" value="1"/>
</dbReference>
<dbReference type="EMBL" id="JBHUDX010000083">
    <property type="protein sequence ID" value="MFD1661712.1"/>
    <property type="molecule type" value="Genomic_DNA"/>
</dbReference>
<dbReference type="Proteomes" id="UP001597261">
    <property type="component" value="Unassembled WGS sequence"/>
</dbReference>
<evidence type="ECO:0000313" key="5">
    <source>
        <dbReference type="Proteomes" id="UP001597261"/>
    </source>
</evidence>
<accession>A0ABW4IWX1</accession>
<dbReference type="Pfam" id="PF13556">
    <property type="entry name" value="HTH_30"/>
    <property type="match status" value="1"/>
</dbReference>
<evidence type="ECO:0000313" key="4">
    <source>
        <dbReference type="EMBL" id="MFD1661712.1"/>
    </source>
</evidence>
<comment type="similarity">
    <text evidence="1">Belongs to the CdaR family.</text>
</comment>
<dbReference type="Pfam" id="PF17853">
    <property type="entry name" value="GGDEF_2"/>
    <property type="match status" value="1"/>
</dbReference>
<name>A0ABW4IWX1_9ACTN</name>
<dbReference type="PANTHER" id="PTHR33744:SF1">
    <property type="entry name" value="DNA-BINDING TRANSCRIPTIONAL ACTIVATOR ADER"/>
    <property type="match status" value="1"/>
</dbReference>
<feature type="domain" description="PucR C-terminal helix-turn-helix" evidence="2">
    <location>
        <begin position="288"/>
        <end position="344"/>
    </location>
</feature>
<dbReference type="PANTHER" id="PTHR33744">
    <property type="entry name" value="CARBOHYDRATE DIACID REGULATOR"/>
    <property type="match status" value="1"/>
</dbReference>
<comment type="caution">
    <text evidence="4">The sequence shown here is derived from an EMBL/GenBank/DDBJ whole genome shotgun (WGS) entry which is preliminary data.</text>
</comment>
<evidence type="ECO:0000256" key="1">
    <source>
        <dbReference type="ARBA" id="ARBA00006754"/>
    </source>
</evidence>
<dbReference type="RefSeq" id="WP_381088045.1">
    <property type="nucleotide sequence ID" value="NZ_JBHUDX010000083.1"/>
</dbReference>
<dbReference type="InterPro" id="IPR025736">
    <property type="entry name" value="PucR_C-HTH_dom"/>
</dbReference>
<reference evidence="5" key="1">
    <citation type="journal article" date="2019" name="Int. J. Syst. Evol. Microbiol.">
        <title>The Global Catalogue of Microorganisms (GCM) 10K type strain sequencing project: providing services to taxonomists for standard genome sequencing and annotation.</title>
        <authorList>
            <consortium name="The Broad Institute Genomics Platform"/>
            <consortium name="The Broad Institute Genome Sequencing Center for Infectious Disease"/>
            <person name="Wu L."/>
            <person name="Ma J."/>
        </authorList>
    </citation>
    <scope>NUCLEOTIDE SEQUENCE [LARGE SCALE GENOMIC DNA]</scope>
    <source>
        <strain evidence="5">CGMCC 1.12470</strain>
    </source>
</reference>